<feature type="transmembrane region" description="Helical" evidence="1">
    <location>
        <begin position="282"/>
        <end position="301"/>
    </location>
</feature>
<keyword evidence="1" id="KW-1133">Transmembrane helix</keyword>
<evidence type="ECO:0000313" key="3">
    <source>
        <dbReference type="Proteomes" id="UP001431209"/>
    </source>
</evidence>
<feature type="transmembrane region" description="Helical" evidence="1">
    <location>
        <begin position="341"/>
        <end position="363"/>
    </location>
</feature>
<feature type="transmembrane region" description="Helical" evidence="1">
    <location>
        <begin position="216"/>
        <end position="234"/>
    </location>
</feature>
<organism evidence="2 3">
    <name type="scientific">Acrasis kona</name>
    <dbReference type="NCBI Taxonomy" id="1008807"/>
    <lineage>
        <taxon>Eukaryota</taxon>
        <taxon>Discoba</taxon>
        <taxon>Heterolobosea</taxon>
        <taxon>Tetramitia</taxon>
        <taxon>Eutetramitia</taxon>
        <taxon>Acrasidae</taxon>
        <taxon>Acrasis</taxon>
    </lineage>
</organism>
<feature type="transmembrane region" description="Helical" evidence="1">
    <location>
        <begin position="435"/>
        <end position="456"/>
    </location>
</feature>
<dbReference type="EMBL" id="JAOPGA020000585">
    <property type="protein sequence ID" value="KAL0479653.1"/>
    <property type="molecule type" value="Genomic_DNA"/>
</dbReference>
<feature type="transmembrane region" description="Helical" evidence="1">
    <location>
        <begin position="87"/>
        <end position="105"/>
    </location>
</feature>
<sequence>MREYNLTVDDYANTHGVNIDDTQEQNPLIAERHTAVEVTESVNVKKVEPVKKQRLISLDVFRGITIWTMMLVNHADGGWHGVTIADFVMPLFLFIVGASVSLSMVKSVERQTETKTSLFKKISIRTIKLFILGILLQGGDFPNFDLQKVRPMGVLQRIAIVYFTVSICMIFIPRVSSSKIDNWIAKSNFKAKAFLYATIGAGGIFDVFIRYIGTWLVCLVTIVFTLIITFAVPVPDCGRGQLTTRCNVAGYLDELIISPPHMFGGATCKQADPPCINFEPEGILSTIAALTSGFIGLYFGHTLNRYPSHMKRLLHWLVLGLFMLVVSLILHFTVYPFNKNLYTYSFVLLMGGSSALLLVLCYSIVDVPKSKFPKYLSMPFIVLGMNAIAIYVIDELLPIVFGYRQWGGWFYWRDRSNGLVPWVYRTFFTALPDKWAIFCYALTDTFIMIIIASVFYRRKLFFKV</sequence>
<evidence type="ECO:0000313" key="2">
    <source>
        <dbReference type="EMBL" id="KAL0479653.1"/>
    </source>
</evidence>
<proteinExistence type="predicted"/>
<reference evidence="2 3" key="1">
    <citation type="submission" date="2024-03" db="EMBL/GenBank/DDBJ databases">
        <title>The Acrasis kona genome and developmental transcriptomes reveal deep origins of eukaryotic multicellular pathways.</title>
        <authorList>
            <person name="Sheikh S."/>
            <person name="Fu C.-J."/>
            <person name="Brown M.W."/>
            <person name="Baldauf S.L."/>
        </authorList>
    </citation>
    <scope>NUCLEOTIDE SEQUENCE [LARGE SCALE GENOMIC DNA]</scope>
    <source>
        <strain evidence="2 3">ATCC MYA-3509</strain>
    </source>
</reference>
<name>A0AAW2YRU0_9EUKA</name>
<keyword evidence="1" id="KW-0812">Transmembrane</keyword>
<dbReference type="AlphaFoldDB" id="A0AAW2YRU0"/>
<feature type="transmembrane region" description="Helical" evidence="1">
    <location>
        <begin position="154"/>
        <end position="173"/>
    </location>
</feature>
<dbReference type="PANTHER" id="PTHR31061">
    <property type="entry name" value="LD22376P"/>
    <property type="match status" value="1"/>
</dbReference>
<dbReference type="Proteomes" id="UP001431209">
    <property type="component" value="Unassembled WGS sequence"/>
</dbReference>
<keyword evidence="3" id="KW-1185">Reference proteome</keyword>
<feature type="transmembrane region" description="Helical" evidence="1">
    <location>
        <begin position="375"/>
        <end position="393"/>
    </location>
</feature>
<dbReference type="PANTHER" id="PTHR31061:SF24">
    <property type="entry name" value="LD22376P"/>
    <property type="match status" value="1"/>
</dbReference>
<keyword evidence="1" id="KW-0472">Membrane</keyword>
<protein>
    <submittedName>
        <fullName evidence="2">Heparan-alpha-glucosaminide N-acetyltransferase</fullName>
    </submittedName>
</protein>
<feature type="transmembrane region" description="Helical" evidence="1">
    <location>
        <begin position="313"/>
        <end position="335"/>
    </location>
</feature>
<comment type="caution">
    <text evidence="2">The sequence shown here is derived from an EMBL/GenBank/DDBJ whole genome shotgun (WGS) entry which is preliminary data.</text>
</comment>
<accession>A0AAW2YRU0</accession>
<gene>
    <name evidence="2" type="ORF">AKO1_010957</name>
</gene>
<evidence type="ECO:0000256" key="1">
    <source>
        <dbReference type="SAM" id="Phobius"/>
    </source>
</evidence>